<comment type="caution">
    <text evidence="11">The sequence shown here is derived from an EMBL/GenBank/DDBJ whole genome shotgun (WGS) entry which is preliminary data.</text>
</comment>
<keyword evidence="8" id="KW-0411">Iron-sulfur</keyword>
<dbReference type="InterPro" id="IPR010240">
    <property type="entry name" value="Cys_deSase_IscS"/>
</dbReference>
<evidence type="ECO:0000256" key="1">
    <source>
        <dbReference type="ARBA" id="ARBA00001933"/>
    </source>
</evidence>
<dbReference type="GO" id="GO:0046872">
    <property type="term" value="F:metal ion binding"/>
    <property type="evidence" value="ECO:0007669"/>
    <property type="project" value="UniProtKB-KW"/>
</dbReference>
<keyword evidence="7" id="KW-0408">Iron</keyword>
<organism evidence="11 12">
    <name type="scientific">Riccia fluitans</name>
    <dbReference type="NCBI Taxonomy" id="41844"/>
    <lineage>
        <taxon>Eukaryota</taxon>
        <taxon>Viridiplantae</taxon>
        <taxon>Streptophyta</taxon>
        <taxon>Embryophyta</taxon>
        <taxon>Marchantiophyta</taxon>
        <taxon>Marchantiopsida</taxon>
        <taxon>Marchantiidae</taxon>
        <taxon>Marchantiales</taxon>
        <taxon>Ricciaceae</taxon>
        <taxon>Riccia</taxon>
    </lineage>
</organism>
<reference evidence="11 12" key="1">
    <citation type="submission" date="2024-09" db="EMBL/GenBank/DDBJ databases">
        <title>Chromosome-scale assembly of Riccia fluitans.</title>
        <authorList>
            <person name="Paukszto L."/>
            <person name="Sawicki J."/>
            <person name="Karawczyk K."/>
            <person name="Piernik-Szablinska J."/>
            <person name="Szczecinska M."/>
            <person name="Mazdziarz M."/>
        </authorList>
    </citation>
    <scope>NUCLEOTIDE SEQUENCE [LARGE SCALE GENOMIC DNA]</scope>
    <source>
        <strain evidence="11">Rf_01</strain>
        <tissue evidence="11">Aerial parts of the thallus</tissue>
    </source>
</reference>
<dbReference type="PANTHER" id="PTHR11601">
    <property type="entry name" value="CYSTEINE DESULFURYLASE FAMILY MEMBER"/>
    <property type="match status" value="1"/>
</dbReference>
<evidence type="ECO:0000256" key="9">
    <source>
        <dbReference type="RuleBase" id="RU004504"/>
    </source>
</evidence>
<dbReference type="AlphaFoldDB" id="A0ABD1Y7G9"/>
<evidence type="ECO:0000256" key="6">
    <source>
        <dbReference type="ARBA" id="ARBA00022898"/>
    </source>
</evidence>
<dbReference type="GO" id="GO:0051536">
    <property type="term" value="F:iron-sulfur cluster binding"/>
    <property type="evidence" value="ECO:0007669"/>
    <property type="project" value="UniProtKB-KW"/>
</dbReference>
<dbReference type="InterPro" id="IPR015424">
    <property type="entry name" value="PyrdxlP-dep_Trfase"/>
</dbReference>
<dbReference type="EC" id="2.8.1.7" evidence="3"/>
<dbReference type="PANTHER" id="PTHR11601:SF34">
    <property type="entry name" value="CYSTEINE DESULFURASE"/>
    <property type="match status" value="1"/>
</dbReference>
<evidence type="ECO:0000313" key="11">
    <source>
        <dbReference type="EMBL" id="KAL2621542.1"/>
    </source>
</evidence>
<evidence type="ECO:0000256" key="4">
    <source>
        <dbReference type="ARBA" id="ARBA00022679"/>
    </source>
</evidence>
<dbReference type="HAMAP" id="MF_00331">
    <property type="entry name" value="Cys_desulf_IscS"/>
    <property type="match status" value="1"/>
</dbReference>
<evidence type="ECO:0000256" key="8">
    <source>
        <dbReference type="ARBA" id="ARBA00023014"/>
    </source>
</evidence>
<comment type="similarity">
    <text evidence="2">Belongs to the class-V pyridoxal-phosphate-dependent aminotransferase family. NifS/IscS subfamily.</text>
</comment>
<dbReference type="Gene3D" id="3.90.1150.10">
    <property type="entry name" value="Aspartate Aminotransferase, domain 1"/>
    <property type="match status" value="1"/>
</dbReference>
<dbReference type="EMBL" id="JBHFFA010000006">
    <property type="protein sequence ID" value="KAL2621542.1"/>
    <property type="molecule type" value="Genomic_DNA"/>
</dbReference>
<accession>A0ABD1Y7G9</accession>
<dbReference type="GO" id="GO:0016226">
    <property type="term" value="P:iron-sulfur cluster assembly"/>
    <property type="evidence" value="ECO:0007669"/>
    <property type="project" value="UniProtKB-ARBA"/>
</dbReference>
<evidence type="ECO:0000256" key="7">
    <source>
        <dbReference type="ARBA" id="ARBA00023004"/>
    </source>
</evidence>
<dbReference type="GO" id="GO:1990221">
    <property type="term" value="C:L-cysteine desulfurase complex"/>
    <property type="evidence" value="ECO:0007669"/>
    <property type="project" value="UniProtKB-ARBA"/>
</dbReference>
<gene>
    <name evidence="11" type="ORF">R1flu_001747</name>
</gene>
<name>A0ABD1Y7G9_9MARC</name>
<dbReference type="InterPro" id="IPR015421">
    <property type="entry name" value="PyrdxlP-dep_Trfase_major"/>
</dbReference>
<sequence length="479" mass="52567">MAGRTLLQRTVGRALLQALKARNAAEITTTGKAAPAVCSEMAAMWNLPRHHSSASAATVAVDEQEAPTVMMKGVKMPGRPLYLDMQATSPVDPRVLDAMLPYFTDQYGNPHSRTHIYGWESEDAVERARGQIANLIGANAKEIIFTSGATEANNIAIKGVAHFYKDKKKHVITTQTEHKCVLDSCRHLQQEGFDVTYLPVKTDGLIDLEELKATIRPDTALVSVMYVNNEIGVIQPIKEIGEICRQHKVFFHTDAAQAAGKIPINVDDLKIDLMSLSGHKLYGPKGIGAIYMRRRPRVRVEAQMSGGGQERGIRSGTVATPLAVGMGAACEIAMQEMANDEKHILELHKRFLEGVTSQVQGLVINGSTEHRYAGNLNISFAYVEGESLLMGLKEVAVSSGSACTSASLEPSYVLRALGVEEDMAHTSIRFGFGRFTTKEEVDRATKLTVDQVQKLRQMSPLWEMVQEGIDLKSIQWSQH</sequence>
<evidence type="ECO:0000256" key="2">
    <source>
        <dbReference type="ARBA" id="ARBA00006490"/>
    </source>
</evidence>
<dbReference type="NCBIfam" id="NF002806">
    <property type="entry name" value="PRK02948.1"/>
    <property type="match status" value="1"/>
</dbReference>
<dbReference type="InterPro" id="IPR020578">
    <property type="entry name" value="Aminotrans_V_PyrdxlP_BS"/>
</dbReference>
<dbReference type="NCBIfam" id="TIGR02006">
    <property type="entry name" value="IscS"/>
    <property type="match status" value="1"/>
</dbReference>
<dbReference type="InterPro" id="IPR000192">
    <property type="entry name" value="Aminotrans_V_dom"/>
</dbReference>
<feature type="domain" description="Aminotransferase class V" evidence="10">
    <location>
        <begin position="82"/>
        <end position="443"/>
    </location>
</feature>
<dbReference type="NCBIfam" id="NF010611">
    <property type="entry name" value="PRK14012.1"/>
    <property type="match status" value="1"/>
</dbReference>
<dbReference type="Gene3D" id="3.40.640.10">
    <property type="entry name" value="Type I PLP-dependent aspartate aminotransferase-like (Major domain)"/>
    <property type="match status" value="1"/>
</dbReference>
<proteinExistence type="inferred from homology"/>
<keyword evidence="12" id="KW-1185">Reference proteome</keyword>
<dbReference type="Proteomes" id="UP001605036">
    <property type="component" value="Unassembled WGS sequence"/>
</dbReference>
<dbReference type="InterPro" id="IPR015422">
    <property type="entry name" value="PyrdxlP-dep_Trfase_small"/>
</dbReference>
<evidence type="ECO:0000256" key="5">
    <source>
        <dbReference type="ARBA" id="ARBA00022723"/>
    </source>
</evidence>
<keyword evidence="6" id="KW-0663">Pyridoxal phosphate</keyword>
<evidence type="ECO:0000256" key="3">
    <source>
        <dbReference type="ARBA" id="ARBA00012239"/>
    </source>
</evidence>
<evidence type="ECO:0000259" key="10">
    <source>
        <dbReference type="Pfam" id="PF00266"/>
    </source>
</evidence>
<keyword evidence="4" id="KW-0808">Transferase</keyword>
<evidence type="ECO:0000313" key="12">
    <source>
        <dbReference type="Proteomes" id="UP001605036"/>
    </source>
</evidence>
<dbReference type="SUPFAM" id="SSF53383">
    <property type="entry name" value="PLP-dependent transferases"/>
    <property type="match status" value="1"/>
</dbReference>
<dbReference type="PROSITE" id="PS00595">
    <property type="entry name" value="AA_TRANSFER_CLASS_5"/>
    <property type="match status" value="1"/>
</dbReference>
<comment type="cofactor">
    <cofactor evidence="1 9">
        <name>pyridoxal 5'-phosphate</name>
        <dbReference type="ChEBI" id="CHEBI:597326"/>
    </cofactor>
</comment>
<protein>
    <recommendedName>
        <fullName evidence="3">cysteine desulfurase</fullName>
        <ecNumber evidence="3">2.8.1.7</ecNumber>
    </recommendedName>
</protein>
<dbReference type="FunFam" id="3.90.1150.10:FF:000002">
    <property type="entry name" value="Cysteine desulfurase IscS"/>
    <property type="match status" value="1"/>
</dbReference>
<dbReference type="FunFam" id="3.40.640.10:FF:000003">
    <property type="entry name" value="Cysteine desulfurase IscS"/>
    <property type="match status" value="1"/>
</dbReference>
<keyword evidence="5" id="KW-0479">Metal-binding</keyword>
<dbReference type="Pfam" id="PF00266">
    <property type="entry name" value="Aminotran_5"/>
    <property type="match status" value="1"/>
</dbReference>
<dbReference type="GO" id="GO:0031071">
    <property type="term" value="F:cysteine desulfurase activity"/>
    <property type="evidence" value="ECO:0007669"/>
    <property type="project" value="UniProtKB-EC"/>
</dbReference>